<sequence>MNLCWMNSAPRSTSKSGPGSRTYFIDAKRLSRTVGRKENWRLFVGKLGTPTRKVPLRQLISVFGIQSFPLFKFALLKSQL</sequence>
<keyword evidence="2" id="KW-1185">Reference proteome</keyword>
<dbReference type="EMBL" id="CAACVG010007393">
    <property type="protein sequence ID" value="VEN45181.1"/>
    <property type="molecule type" value="Genomic_DNA"/>
</dbReference>
<evidence type="ECO:0000313" key="1">
    <source>
        <dbReference type="EMBL" id="VEN45181.1"/>
    </source>
</evidence>
<gene>
    <name evidence="1" type="ORF">CALMAC_LOCUS7719</name>
</gene>
<protein>
    <submittedName>
        <fullName evidence="1">Uncharacterized protein</fullName>
    </submittedName>
</protein>
<evidence type="ECO:0000313" key="2">
    <source>
        <dbReference type="Proteomes" id="UP000410492"/>
    </source>
</evidence>
<name>A0A653CB60_CALMS</name>
<dbReference type="OrthoDB" id="1888931at2759"/>
<reference evidence="1 2" key="1">
    <citation type="submission" date="2019-01" db="EMBL/GenBank/DDBJ databases">
        <authorList>
            <person name="Sayadi A."/>
        </authorList>
    </citation>
    <scope>NUCLEOTIDE SEQUENCE [LARGE SCALE GENOMIC DNA]</scope>
</reference>
<dbReference type="AlphaFoldDB" id="A0A653CB60"/>
<dbReference type="Proteomes" id="UP000410492">
    <property type="component" value="Unassembled WGS sequence"/>
</dbReference>
<proteinExistence type="predicted"/>
<organism evidence="1 2">
    <name type="scientific">Callosobruchus maculatus</name>
    <name type="common">Southern cowpea weevil</name>
    <name type="synonym">Pulse bruchid</name>
    <dbReference type="NCBI Taxonomy" id="64391"/>
    <lineage>
        <taxon>Eukaryota</taxon>
        <taxon>Metazoa</taxon>
        <taxon>Ecdysozoa</taxon>
        <taxon>Arthropoda</taxon>
        <taxon>Hexapoda</taxon>
        <taxon>Insecta</taxon>
        <taxon>Pterygota</taxon>
        <taxon>Neoptera</taxon>
        <taxon>Endopterygota</taxon>
        <taxon>Coleoptera</taxon>
        <taxon>Polyphaga</taxon>
        <taxon>Cucujiformia</taxon>
        <taxon>Chrysomeloidea</taxon>
        <taxon>Chrysomelidae</taxon>
        <taxon>Bruchinae</taxon>
        <taxon>Bruchini</taxon>
        <taxon>Callosobruchus</taxon>
    </lineage>
</organism>
<accession>A0A653CB60</accession>